<dbReference type="RefSeq" id="WP_284244878.1">
    <property type="nucleotide sequence ID" value="NZ_BSST01000001.1"/>
</dbReference>
<name>A0ABQ6GUG8_9GAMM</name>
<dbReference type="InterPro" id="IPR002469">
    <property type="entry name" value="Peptidase_S9B_N"/>
</dbReference>
<dbReference type="PANTHER" id="PTHR11731">
    <property type="entry name" value="PROTEASE FAMILY S9B,C DIPEPTIDYL-PEPTIDASE IV-RELATED"/>
    <property type="match status" value="1"/>
</dbReference>
<dbReference type="InterPro" id="IPR001375">
    <property type="entry name" value="Peptidase_S9_cat"/>
</dbReference>
<gene>
    <name evidence="3" type="primary">dpp4</name>
    <name evidence="3" type="ORF">tinsulaeT_23370</name>
</gene>
<feature type="domain" description="Dipeptidylpeptidase IV N-terminal" evidence="2">
    <location>
        <begin position="128"/>
        <end position="477"/>
    </location>
</feature>
<evidence type="ECO:0000313" key="3">
    <source>
        <dbReference type="EMBL" id="GLX78997.1"/>
    </source>
</evidence>
<evidence type="ECO:0000313" key="4">
    <source>
        <dbReference type="Proteomes" id="UP001157186"/>
    </source>
</evidence>
<dbReference type="Proteomes" id="UP001157186">
    <property type="component" value="Unassembled WGS sequence"/>
</dbReference>
<proteinExistence type="predicted"/>
<dbReference type="Gene3D" id="2.140.10.30">
    <property type="entry name" value="Dipeptidylpeptidase IV, N-terminal domain"/>
    <property type="match status" value="1"/>
</dbReference>
<protein>
    <submittedName>
        <fullName evidence="3">Peptidase S9</fullName>
    </submittedName>
</protein>
<dbReference type="PANTHER" id="PTHR11731:SF193">
    <property type="entry name" value="DIPEPTIDYL PEPTIDASE 9"/>
    <property type="match status" value="1"/>
</dbReference>
<dbReference type="InterPro" id="IPR029058">
    <property type="entry name" value="AB_hydrolase_fold"/>
</dbReference>
<accession>A0ABQ6GUG8</accession>
<dbReference type="Pfam" id="PF00326">
    <property type="entry name" value="Peptidase_S9"/>
    <property type="match status" value="1"/>
</dbReference>
<dbReference type="InterPro" id="IPR050278">
    <property type="entry name" value="Serine_Prot_S9B/DPPIV"/>
</dbReference>
<dbReference type="Pfam" id="PF00930">
    <property type="entry name" value="DPPIV_N"/>
    <property type="match status" value="1"/>
</dbReference>
<organism evidence="3 4">
    <name type="scientific">Thalassotalea insulae</name>
    <dbReference type="NCBI Taxonomy" id="2056778"/>
    <lineage>
        <taxon>Bacteria</taxon>
        <taxon>Pseudomonadati</taxon>
        <taxon>Pseudomonadota</taxon>
        <taxon>Gammaproteobacteria</taxon>
        <taxon>Alteromonadales</taxon>
        <taxon>Colwelliaceae</taxon>
        <taxon>Thalassotalea</taxon>
    </lineage>
</organism>
<evidence type="ECO:0000259" key="2">
    <source>
        <dbReference type="Pfam" id="PF00930"/>
    </source>
</evidence>
<dbReference type="EMBL" id="BSST01000001">
    <property type="protein sequence ID" value="GLX78997.1"/>
    <property type="molecule type" value="Genomic_DNA"/>
</dbReference>
<comment type="caution">
    <text evidence="3">The sequence shown here is derived from an EMBL/GenBank/DDBJ whole genome shotgun (WGS) entry which is preliminary data.</text>
</comment>
<feature type="domain" description="Peptidase S9 prolyl oligopeptidase catalytic" evidence="1">
    <location>
        <begin position="569"/>
        <end position="767"/>
    </location>
</feature>
<sequence length="770" mass="88272">MQLSTMQRWLVGAVITTTVIACQSTTTTKQTQVKQATKNPLTLERIYKDREFSSDHIGRIRWLKDGSGYTALEDSAETKNEQGKAVSIGKDIVVYAPDTLKRTILVNAQQLIPQGQSEPLKIDDYSWSADRQKLMIYTNSKKVWRSKSRGDYWVLELNSGKLSRLGGKDVKDSSLMFAKFSPDASRVAYVVENNIYLENLASQKITQLTDSAGNGIINGLFDWVYEEEFGIRDGFRWSPDGKKIAYWQLDTSGSKDFHMINNTDSLYPKITTFPYPKVGETNALAKIGIVDLATSKTTWAKIPNNSRDMYIPRMNWTGNSDEILVQHLNRKQDHNILYLTNVATGKVNEIYTELDENFLDGIKDAKWINDGKHFIWTSETSGWRHFYSISRDGKTKLDLTPGHFDVISIEAVDEKNGWLYYIASPKNVSQRYLFRSKLDASEVNQQMTPERFAGSNSYHMSPDGQWAIHTHSTFTQPAQKRLIKVENHQEQHMMMDNKALIEKLTQLTPAQHEFFQVTAQDGIVLDGYIMRPADFDPKKKYPIIFYVYGEAWGQTVQDKWRGNSYLWDQMLTEKGYLVASIDNRGTRAPKGRKWRKEVYGAIGVLSSRDQSDALNAMAERWNYIDTNRVGIWGHSGGGSMTLNMLFRYPEQYHVGVSLAPVPDQRLYDTIYQERYSGILADNEEGYKLGSPITHAKNLKGNLLLVHGTGDDNVHYQGSERLINELVKYNKQFQFMSYPNRSHGLWEGEGTTLHLQTMKTNYFDRYLMNRH</sequence>
<dbReference type="Gene3D" id="3.40.50.1820">
    <property type="entry name" value="alpha/beta hydrolase"/>
    <property type="match status" value="1"/>
</dbReference>
<keyword evidence="4" id="KW-1185">Reference proteome</keyword>
<evidence type="ECO:0000259" key="1">
    <source>
        <dbReference type="Pfam" id="PF00326"/>
    </source>
</evidence>
<reference evidence="3 4" key="1">
    <citation type="submission" date="2023-03" db="EMBL/GenBank/DDBJ databases">
        <title>Draft genome sequence of Thalassotalea insulae KCTC 62186T.</title>
        <authorList>
            <person name="Sawabe T."/>
        </authorList>
    </citation>
    <scope>NUCLEOTIDE SEQUENCE [LARGE SCALE GENOMIC DNA]</scope>
    <source>
        <strain evidence="3 4">KCTC 62186</strain>
    </source>
</reference>
<dbReference type="SUPFAM" id="SSF53474">
    <property type="entry name" value="alpha/beta-Hydrolases"/>
    <property type="match status" value="1"/>
</dbReference>
<dbReference type="SUPFAM" id="SSF82171">
    <property type="entry name" value="DPP6 N-terminal domain-like"/>
    <property type="match status" value="1"/>
</dbReference>